<dbReference type="EMBL" id="WWCP01000019">
    <property type="protein sequence ID" value="MYM83429.1"/>
    <property type="molecule type" value="Genomic_DNA"/>
</dbReference>
<feature type="domain" description="Histidine kinase" evidence="14">
    <location>
        <begin position="221"/>
        <end position="433"/>
    </location>
</feature>
<keyword evidence="5" id="KW-0808">Transferase</keyword>
<feature type="transmembrane region" description="Helical" evidence="13">
    <location>
        <begin position="145"/>
        <end position="164"/>
    </location>
</feature>
<dbReference type="SUPFAM" id="SSF47384">
    <property type="entry name" value="Homodimeric domain of signal transducing histidine kinase"/>
    <property type="match status" value="1"/>
</dbReference>
<dbReference type="EC" id="2.7.13.3" evidence="3"/>
<evidence type="ECO:0000256" key="11">
    <source>
        <dbReference type="ARBA" id="ARBA00023012"/>
    </source>
</evidence>
<evidence type="ECO:0000256" key="6">
    <source>
        <dbReference type="ARBA" id="ARBA00022692"/>
    </source>
</evidence>
<evidence type="ECO:0000256" key="12">
    <source>
        <dbReference type="ARBA" id="ARBA00023136"/>
    </source>
</evidence>
<evidence type="ECO:0000259" key="14">
    <source>
        <dbReference type="PROSITE" id="PS50109"/>
    </source>
</evidence>
<dbReference type="CDD" id="cd00082">
    <property type="entry name" value="HisKA"/>
    <property type="match status" value="1"/>
</dbReference>
<accession>A0A6L8MLB8</accession>
<gene>
    <name evidence="16" type="ORF">GTP44_15885</name>
</gene>
<dbReference type="GO" id="GO:0005524">
    <property type="term" value="F:ATP binding"/>
    <property type="evidence" value="ECO:0007669"/>
    <property type="project" value="UniProtKB-KW"/>
</dbReference>
<keyword evidence="8 16" id="KW-0418">Kinase</keyword>
<comment type="catalytic activity">
    <reaction evidence="1">
        <text>ATP + protein L-histidine = ADP + protein N-phospho-L-histidine.</text>
        <dbReference type="EC" id="2.7.13.3"/>
    </reaction>
</comment>
<dbReference type="RefSeq" id="WP_161020203.1">
    <property type="nucleotide sequence ID" value="NZ_WWCP01000019.1"/>
</dbReference>
<feature type="domain" description="HAMP" evidence="15">
    <location>
        <begin position="161"/>
        <end position="213"/>
    </location>
</feature>
<dbReference type="InterPro" id="IPR004358">
    <property type="entry name" value="Sig_transdc_His_kin-like_C"/>
</dbReference>
<keyword evidence="6 13" id="KW-0812">Transmembrane</keyword>
<organism evidence="16 17">
    <name type="scientific">Duganella lactea</name>
    <dbReference type="NCBI Taxonomy" id="2692173"/>
    <lineage>
        <taxon>Bacteria</taxon>
        <taxon>Pseudomonadati</taxon>
        <taxon>Pseudomonadota</taxon>
        <taxon>Betaproteobacteria</taxon>
        <taxon>Burkholderiales</taxon>
        <taxon>Oxalobacteraceae</taxon>
        <taxon>Telluria group</taxon>
        <taxon>Duganella</taxon>
    </lineage>
</organism>
<comment type="subcellular location">
    <subcellularLocation>
        <location evidence="2">Membrane</location>
        <topology evidence="2">Multi-pass membrane protein</topology>
    </subcellularLocation>
</comment>
<dbReference type="InterPro" id="IPR003594">
    <property type="entry name" value="HATPase_dom"/>
</dbReference>
<dbReference type="PANTHER" id="PTHR45436">
    <property type="entry name" value="SENSOR HISTIDINE KINASE YKOH"/>
    <property type="match status" value="1"/>
</dbReference>
<keyword evidence="7" id="KW-0547">Nucleotide-binding</keyword>
<evidence type="ECO:0000256" key="5">
    <source>
        <dbReference type="ARBA" id="ARBA00022679"/>
    </source>
</evidence>
<dbReference type="Proteomes" id="UP000474565">
    <property type="component" value="Unassembled WGS sequence"/>
</dbReference>
<dbReference type="Pfam" id="PF02518">
    <property type="entry name" value="HATPase_c"/>
    <property type="match status" value="1"/>
</dbReference>
<dbReference type="Gene3D" id="3.30.565.10">
    <property type="entry name" value="Histidine kinase-like ATPase, C-terminal domain"/>
    <property type="match status" value="1"/>
</dbReference>
<comment type="caution">
    <text evidence="16">The sequence shown here is derived from an EMBL/GenBank/DDBJ whole genome shotgun (WGS) entry which is preliminary data.</text>
</comment>
<keyword evidence="12 13" id="KW-0472">Membrane</keyword>
<evidence type="ECO:0000313" key="16">
    <source>
        <dbReference type="EMBL" id="MYM83429.1"/>
    </source>
</evidence>
<dbReference type="InterPro" id="IPR003661">
    <property type="entry name" value="HisK_dim/P_dom"/>
</dbReference>
<keyword evidence="11" id="KW-0902">Two-component regulatory system</keyword>
<dbReference type="Pfam" id="PF08521">
    <property type="entry name" value="2CSK_N"/>
    <property type="match status" value="1"/>
</dbReference>
<evidence type="ECO:0000256" key="10">
    <source>
        <dbReference type="ARBA" id="ARBA00022989"/>
    </source>
</evidence>
<dbReference type="Gene3D" id="1.10.287.130">
    <property type="match status" value="1"/>
</dbReference>
<reference evidence="16 17" key="1">
    <citation type="submission" date="2019-12" db="EMBL/GenBank/DDBJ databases">
        <title>Novel species isolated from a subtropical stream in China.</title>
        <authorList>
            <person name="Lu H."/>
        </authorList>
    </citation>
    <scope>NUCLEOTIDE SEQUENCE [LARGE SCALE GENOMIC DNA]</scope>
    <source>
        <strain evidence="16 17">FT50W</strain>
    </source>
</reference>
<dbReference type="Pfam" id="PF00512">
    <property type="entry name" value="HisKA"/>
    <property type="match status" value="1"/>
</dbReference>
<evidence type="ECO:0000256" key="2">
    <source>
        <dbReference type="ARBA" id="ARBA00004141"/>
    </source>
</evidence>
<dbReference type="InterPro" id="IPR050428">
    <property type="entry name" value="TCS_sensor_his_kinase"/>
</dbReference>
<dbReference type="PANTHER" id="PTHR45436:SF14">
    <property type="entry name" value="SENSOR PROTEIN QSEC"/>
    <property type="match status" value="1"/>
</dbReference>
<dbReference type="CDD" id="cd00075">
    <property type="entry name" value="HATPase"/>
    <property type="match status" value="1"/>
</dbReference>
<dbReference type="InterPro" id="IPR013727">
    <property type="entry name" value="2CSK_N"/>
</dbReference>
<sequence length="433" mass="47386">MMSIRRQLLLGLMGAMLLCVLGAGVSLYHVLLSETNELADLQLRQLAAALPHEFAPDSGLPVAEDPEEEFVLQAWDDDGHAQSLVLGRQELPRYAVRGFSMAMVDGEPWRLYGESRRGHYVQVAQRMAVRDALAVSMALRAGAPLLLFGALLAVLIVVVVGRALRPMRRLAQAVEGRTPDALTPLPTQDMPPELRPVAQALNGLMQRFEVALTAQRTFVADAAHELRSPLTALKLQLQLVERAGSDEARQVALAKLHERLDRGTHLVRQLLSLARHETPLGAAQRRQVDLGLLLEAAVADHSALADSRNIDLGVEAPAQVVIVADADGLRVLLNNLIDNALRYTQPGGKVDLQTAWENCRPLLRVRDNGPGVAAEYRARLFDRFFRPDGQQVWGCGLGLSIVRNIADHHQADIVLSEGEAGRGLCVTVWFKTP</sequence>
<dbReference type="InterPro" id="IPR003660">
    <property type="entry name" value="HAMP_dom"/>
</dbReference>
<dbReference type="GO" id="GO:0000155">
    <property type="term" value="F:phosphorelay sensor kinase activity"/>
    <property type="evidence" value="ECO:0007669"/>
    <property type="project" value="InterPro"/>
</dbReference>
<dbReference type="SMART" id="SM00388">
    <property type="entry name" value="HisKA"/>
    <property type="match status" value="1"/>
</dbReference>
<dbReference type="PRINTS" id="PR00344">
    <property type="entry name" value="BCTRLSENSOR"/>
</dbReference>
<dbReference type="PROSITE" id="PS50885">
    <property type="entry name" value="HAMP"/>
    <property type="match status" value="1"/>
</dbReference>
<dbReference type="SMART" id="SM00387">
    <property type="entry name" value="HATPase_c"/>
    <property type="match status" value="1"/>
</dbReference>
<evidence type="ECO:0000256" key="7">
    <source>
        <dbReference type="ARBA" id="ARBA00022741"/>
    </source>
</evidence>
<evidence type="ECO:0000256" key="8">
    <source>
        <dbReference type="ARBA" id="ARBA00022777"/>
    </source>
</evidence>
<keyword evidence="9" id="KW-0067">ATP-binding</keyword>
<name>A0A6L8MLB8_9BURK</name>
<proteinExistence type="predicted"/>
<keyword evidence="4" id="KW-0597">Phosphoprotein</keyword>
<evidence type="ECO:0000256" key="1">
    <source>
        <dbReference type="ARBA" id="ARBA00000085"/>
    </source>
</evidence>
<protein>
    <recommendedName>
        <fullName evidence="3">histidine kinase</fullName>
        <ecNumber evidence="3">2.7.13.3</ecNumber>
    </recommendedName>
</protein>
<evidence type="ECO:0000256" key="13">
    <source>
        <dbReference type="SAM" id="Phobius"/>
    </source>
</evidence>
<dbReference type="InterPro" id="IPR036097">
    <property type="entry name" value="HisK_dim/P_sf"/>
</dbReference>
<evidence type="ECO:0000256" key="3">
    <source>
        <dbReference type="ARBA" id="ARBA00012438"/>
    </source>
</evidence>
<dbReference type="GO" id="GO:0005886">
    <property type="term" value="C:plasma membrane"/>
    <property type="evidence" value="ECO:0007669"/>
    <property type="project" value="TreeGrafter"/>
</dbReference>
<evidence type="ECO:0000259" key="15">
    <source>
        <dbReference type="PROSITE" id="PS50885"/>
    </source>
</evidence>
<keyword evidence="10 13" id="KW-1133">Transmembrane helix</keyword>
<evidence type="ECO:0000256" key="9">
    <source>
        <dbReference type="ARBA" id="ARBA00022840"/>
    </source>
</evidence>
<dbReference type="SUPFAM" id="SSF55874">
    <property type="entry name" value="ATPase domain of HSP90 chaperone/DNA topoisomerase II/histidine kinase"/>
    <property type="match status" value="1"/>
</dbReference>
<evidence type="ECO:0000313" key="17">
    <source>
        <dbReference type="Proteomes" id="UP000474565"/>
    </source>
</evidence>
<dbReference type="AlphaFoldDB" id="A0A6L8MLB8"/>
<dbReference type="PROSITE" id="PS50109">
    <property type="entry name" value="HIS_KIN"/>
    <property type="match status" value="1"/>
</dbReference>
<evidence type="ECO:0000256" key="4">
    <source>
        <dbReference type="ARBA" id="ARBA00022553"/>
    </source>
</evidence>
<dbReference type="InterPro" id="IPR036890">
    <property type="entry name" value="HATPase_C_sf"/>
</dbReference>
<dbReference type="InterPro" id="IPR005467">
    <property type="entry name" value="His_kinase_dom"/>
</dbReference>